<gene>
    <name evidence="1" type="ORF">GGR23_000973</name>
</gene>
<protein>
    <submittedName>
        <fullName evidence="1">Uncharacterized protein</fullName>
    </submittedName>
</protein>
<dbReference type="RefSeq" id="WP_183365001.1">
    <property type="nucleotide sequence ID" value="NZ_JACIEZ010000002.1"/>
</dbReference>
<reference evidence="1 2" key="1">
    <citation type="submission" date="2020-08" db="EMBL/GenBank/DDBJ databases">
        <title>Genomic Encyclopedia of Type Strains, Phase IV (KMG-IV): sequencing the most valuable type-strain genomes for metagenomic binning, comparative biology and taxonomic classification.</title>
        <authorList>
            <person name="Goeker M."/>
        </authorList>
    </citation>
    <scope>NUCLEOTIDE SEQUENCE [LARGE SCALE GENOMIC DNA]</scope>
    <source>
        <strain evidence="1 2">DSM 29853</strain>
    </source>
</reference>
<name>A0A7W6J2W3_9HYPH</name>
<evidence type="ECO:0000313" key="2">
    <source>
        <dbReference type="Proteomes" id="UP000528286"/>
    </source>
</evidence>
<proteinExistence type="predicted"/>
<dbReference type="AlphaFoldDB" id="A0A7W6J2W3"/>
<evidence type="ECO:0000313" key="1">
    <source>
        <dbReference type="EMBL" id="MBB4063796.1"/>
    </source>
</evidence>
<dbReference type="Proteomes" id="UP000528286">
    <property type="component" value="Unassembled WGS sequence"/>
</dbReference>
<dbReference type="EMBL" id="JACIEZ010000002">
    <property type="protein sequence ID" value="MBB4063796.1"/>
    <property type="molecule type" value="Genomic_DNA"/>
</dbReference>
<organism evidence="1 2">
    <name type="scientific">Gellertiella hungarica</name>
    <dbReference type="NCBI Taxonomy" id="1572859"/>
    <lineage>
        <taxon>Bacteria</taxon>
        <taxon>Pseudomonadati</taxon>
        <taxon>Pseudomonadota</taxon>
        <taxon>Alphaproteobacteria</taxon>
        <taxon>Hyphomicrobiales</taxon>
        <taxon>Rhizobiaceae</taxon>
        <taxon>Gellertiella</taxon>
    </lineage>
</organism>
<sequence length="59" mass="6740">MIALMKRILVWLQERDCPWAGRAEGDPLQHPELRALSLREIADLPMPRQADHARCGCTC</sequence>
<keyword evidence="2" id="KW-1185">Reference proteome</keyword>
<comment type="caution">
    <text evidence="1">The sequence shown here is derived from an EMBL/GenBank/DDBJ whole genome shotgun (WGS) entry which is preliminary data.</text>
</comment>
<accession>A0A7W6J2W3</accession>